<proteinExistence type="predicted"/>
<dbReference type="Gene3D" id="2.170.260.10">
    <property type="entry name" value="paz domain"/>
    <property type="match status" value="1"/>
</dbReference>
<evidence type="ECO:0000313" key="13">
    <source>
        <dbReference type="EMBL" id="VUZ43251.1"/>
    </source>
</evidence>
<dbReference type="EMBL" id="CABIJS010000111">
    <property type="protein sequence ID" value="VUZ43251.1"/>
    <property type="molecule type" value="Genomic_DNA"/>
</dbReference>
<evidence type="ECO:0000256" key="3">
    <source>
        <dbReference type="ARBA" id="ARBA00022741"/>
    </source>
</evidence>
<dbReference type="Pfam" id="PF20931">
    <property type="entry name" value="Dicer_platform"/>
    <property type="match status" value="1"/>
</dbReference>
<keyword evidence="7" id="KW-0943">RNA-mediated gene silencing</keyword>
<keyword evidence="5" id="KW-0347">Helicase</keyword>
<evidence type="ECO:0000256" key="7">
    <source>
        <dbReference type="ARBA" id="ARBA00023158"/>
    </source>
</evidence>
<dbReference type="PROSITE" id="PS50821">
    <property type="entry name" value="PAZ"/>
    <property type="match status" value="1"/>
</dbReference>
<dbReference type="PROSITE" id="PS51327">
    <property type="entry name" value="DICER_DSRBF"/>
    <property type="match status" value="1"/>
</dbReference>
<dbReference type="Pfam" id="PF02170">
    <property type="entry name" value="PAZ"/>
    <property type="match status" value="1"/>
</dbReference>
<dbReference type="Pfam" id="PF03368">
    <property type="entry name" value="Dicer_dimer"/>
    <property type="match status" value="1"/>
</dbReference>
<evidence type="ECO:0000256" key="2">
    <source>
        <dbReference type="ARBA" id="ARBA00022737"/>
    </source>
</evidence>
<dbReference type="CDD" id="cd00593">
    <property type="entry name" value="RIBOc"/>
    <property type="match status" value="2"/>
</dbReference>
<dbReference type="Gene3D" id="1.10.1520.10">
    <property type="entry name" value="Ribonuclease III domain"/>
    <property type="match status" value="2"/>
</dbReference>
<dbReference type="GO" id="GO:0030422">
    <property type="term" value="P:siRNA processing"/>
    <property type="evidence" value="ECO:0007669"/>
    <property type="project" value="InterPro"/>
</dbReference>
<dbReference type="InterPro" id="IPR003100">
    <property type="entry name" value="PAZ_dom"/>
</dbReference>
<feature type="compositionally biased region" description="Acidic residues" evidence="9">
    <location>
        <begin position="82"/>
        <end position="97"/>
    </location>
</feature>
<evidence type="ECO:0000256" key="5">
    <source>
        <dbReference type="ARBA" id="ARBA00022806"/>
    </source>
</evidence>
<evidence type="ECO:0000256" key="6">
    <source>
        <dbReference type="ARBA" id="ARBA00022840"/>
    </source>
</evidence>
<reference evidence="13 14" key="1">
    <citation type="submission" date="2019-07" db="EMBL/GenBank/DDBJ databases">
        <authorList>
            <person name="Jastrzebski P J."/>
            <person name="Paukszto L."/>
            <person name="Jastrzebski P J."/>
        </authorList>
    </citation>
    <scope>NUCLEOTIDE SEQUENCE [LARGE SCALE GENOMIC DNA]</scope>
    <source>
        <strain evidence="13 14">WMS-il1</strain>
    </source>
</reference>
<evidence type="ECO:0008006" key="15">
    <source>
        <dbReference type="Google" id="ProtNLM"/>
    </source>
</evidence>
<evidence type="ECO:0000256" key="9">
    <source>
        <dbReference type="SAM" id="MobiDB-lite"/>
    </source>
</evidence>
<dbReference type="GO" id="GO:0004525">
    <property type="term" value="F:ribonuclease III activity"/>
    <property type="evidence" value="ECO:0007669"/>
    <property type="project" value="InterPro"/>
</dbReference>
<keyword evidence="14" id="KW-1185">Reference proteome</keyword>
<feature type="domain" description="Dicer dsRNA-binding fold" evidence="12">
    <location>
        <begin position="429"/>
        <end position="546"/>
    </location>
</feature>
<feature type="region of interest" description="Disordered" evidence="9">
    <location>
        <begin position="971"/>
        <end position="1030"/>
    </location>
</feature>
<dbReference type="InterPro" id="IPR036389">
    <property type="entry name" value="RNase_III_sf"/>
</dbReference>
<dbReference type="SMART" id="SM00949">
    <property type="entry name" value="PAZ"/>
    <property type="match status" value="1"/>
</dbReference>
<dbReference type="InterPro" id="IPR044441">
    <property type="entry name" value="DICER_DSRM"/>
</dbReference>
<evidence type="ECO:0000313" key="14">
    <source>
        <dbReference type="Proteomes" id="UP000321570"/>
    </source>
</evidence>
<dbReference type="Pfam" id="PF20932">
    <property type="entry name" value="Dicer_dsRBD"/>
    <property type="match status" value="1"/>
</dbReference>
<keyword evidence="8" id="KW-0694">RNA-binding</keyword>
<evidence type="ECO:0000256" key="1">
    <source>
        <dbReference type="ARBA" id="ARBA00001946"/>
    </source>
</evidence>
<dbReference type="GO" id="GO:0003723">
    <property type="term" value="F:RNA binding"/>
    <property type="evidence" value="ECO:0007669"/>
    <property type="project" value="UniProtKB-UniRule"/>
</dbReference>
<evidence type="ECO:0000256" key="4">
    <source>
        <dbReference type="ARBA" id="ARBA00022801"/>
    </source>
</evidence>
<comment type="cofactor">
    <cofactor evidence="1">
        <name>Mg(2+)</name>
        <dbReference type="ChEBI" id="CHEBI:18420"/>
    </cofactor>
</comment>
<dbReference type="GO" id="GO:0006309">
    <property type="term" value="P:apoptotic DNA fragmentation"/>
    <property type="evidence" value="ECO:0007669"/>
    <property type="project" value="TreeGrafter"/>
</dbReference>
<dbReference type="PANTHER" id="PTHR14950:SF37">
    <property type="entry name" value="ENDORIBONUCLEASE DICER"/>
    <property type="match status" value="1"/>
</dbReference>
<dbReference type="PROSITE" id="PS00517">
    <property type="entry name" value="RNASE_3_1"/>
    <property type="match status" value="1"/>
</dbReference>
<feature type="compositionally biased region" description="Polar residues" evidence="9">
    <location>
        <begin position="148"/>
        <end position="169"/>
    </location>
</feature>
<feature type="domain" description="RNase III" evidence="10">
    <location>
        <begin position="1268"/>
        <end position="1464"/>
    </location>
</feature>
<keyword evidence="2" id="KW-0677">Repeat</keyword>
<evidence type="ECO:0000259" key="10">
    <source>
        <dbReference type="PROSITE" id="PS50142"/>
    </source>
</evidence>
<evidence type="ECO:0000259" key="11">
    <source>
        <dbReference type="PROSITE" id="PS50821"/>
    </source>
</evidence>
<feature type="domain" description="PAZ" evidence="11">
    <location>
        <begin position="759"/>
        <end position="859"/>
    </location>
</feature>
<dbReference type="PROSITE" id="PS50142">
    <property type="entry name" value="RNASE_3_2"/>
    <property type="match status" value="2"/>
</dbReference>
<dbReference type="SMART" id="SM00535">
    <property type="entry name" value="RIBOc"/>
    <property type="match status" value="2"/>
</dbReference>
<feature type="compositionally biased region" description="Low complexity" evidence="9">
    <location>
        <begin position="101"/>
        <end position="112"/>
    </location>
</feature>
<dbReference type="PANTHER" id="PTHR14950">
    <property type="entry name" value="DICER-RELATED"/>
    <property type="match status" value="1"/>
</dbReference>
<name>A0A564Y7L5_HYMDI</name>
<dbReference type="Gene3D" id="3.30.160.20">
    <property type="match status" value="1"/>
</dbReference>
<dbReference type="Gene3D" id="3.30.160.380">
    <property type="entry name" value="Dicer dimerisation domain"/>
    <property type="match status" value="1"/>
</dbReference>
<feature type="domain" description="RNase III" evidence="10">
    <location>
        <begin position="1080"/>
        <end position="1214"/>
    </location>
</feature>
<keyword evidence="6" id="KW-0067">ATP-binding</keyword>
<dbReference type="InterPro" id="IPR005034">
    <property type="entry name" value="Dicer_dimerisation"/>
</dbReference>
<dbReference type="GO" id="GO:0004386">
    <property type="term" value="F:helicase activity"/>
    <property type="evidence" value="ECO:0007669"/>
    <property type="project" value="UniProtKB-KW"/>
</dbReference>
<dbReference type="GO" id="GO:0004530">
    <property type="term" value="F:deoxyribonuclease I activity"/>
    <property type="evidence" value="ECO:0007669"/>
    <property type="project" value="TreeGrafter"/>
</dbReference>
<dbReference type="InterPro" id="IPR038248">
    <property type="entry name" value="Dicer_dimer_sf"/>
</dbReference>
<dbReference type="GO" id="GO:0031054">
    <property type="term" value="P:pre-miRNA processing"/>
    <property type="evidence" value="ECO:0007669"/>
    <property type="project" value="InterPro"/>
</dbReference>
<feature type="region of interest" description="Disordered" evidence="9">
    <location>
        <begin position="75"/>
        <end position="191"/>
    </location>
</feature>
<protein>
    <recommendedName>
        <fullName evidence="15">RNase III domain-containing protein</fullName>
    </recommendedName>
</protein>
<dbReference type="Proteomes" id="UP000321570">
    <property type="component" value="Unassembled WGS sequence"/>
</dbReference>
<accession>A0A564Y7L5</accession>
<organism evidence="13 14">
    <name type="scientific">Hymenolepis diminuta</name>
    <name type="common">Rat tapeworm</name>
    <dbReference type="NCBI Taxonomy" id="6216"/>
    <lineage>
        <taxon>Eukaryota</taxon>
        <taxon>Metazoa</taxon>
        <taxon>Spiralia</taxon>
        <taxon>Lophotrochozoa</taxon>
        <taxon>Platyhelminthes</taxon>
        <taxon>Cestoda</taxon>
        <taxon>Eucestoda</taxon>
        <taxon>Cyclophyllidea</taxon>
        <taxon>Hymenolepididae</taxon>
        <taxon>Hymenolepis</taxon>
    </lineage>
</organism>
<sequence>MLESRNQLEHGEDLLTRILRYTATQLSMVARLFQVVSENCMTKEEVRTLASPRVRRLIDQLRTVKPTGTYRIEAIRQTEGISEVEDSDDGNNSDDDSDAGRLSSIRSASVRSRGGRRGCQRRSDGFVAPHGFEDDDEPSQQQSDSDDGSLSTFSASNTDSGDENASNVGRRTELEEEVGSESGAESDATDVSMCLSTGLHRKLKTKLKKRSSKSRNNSLMNRCPRREKIIYRIVAYQPEGVPVIPPLCGLVLVGGCQFSAYALPRFLEDFCNWDSDIAFVRPGYFFVTKTTHKSNPTALPTGNTQEETVANFRCGGEVNLLVTTQSGLAAASTLPKCNLVASFHPSNSIESYLLAKSRLRLVSVKTTKARLWHFLEPAKISMRNRFQEIEKMLIQRCSRSSLSINEHDIDPEYVDETFEFLSKCNASRSIDVINHYCARLPCNFMTRLAPRWNLISRPLVEIMTEFGDSAKILTCPDANHTDPKVVYRCALQMPSNSPVNQVVWGDWSVCKKMAKYSASVRVGQLLLEAREIGNNGRAILRHSSIIGPSRKLRESRCRSPVKTKSSYLIKTPDAFVRCLPKEDRGNTNNQNYLYLIEVRHLDSVLTHLQQERKHKGTGTASLFFYPESENRIFAFLTSKRLPHIPDFSIFTRSGEETVSIFEAKSCPCLNAHQLNKLSNFHRILFKSVLRVEKDTLMTFCLPEAPSQILIIPVKLDTQEIDWNLVDLCLSTFDPAVGDCRMPIRRRPTSPFRITEEPFPLTQLLSTPDSPQTIFDFVPEDFANAVLTPTYRLVDFPPRYYVVTIRNDLSPASKFPSPQFANFADYYRSKYGLHLSGSAKDQPLLDAAYAPLRLASLLVPRCLAAAAAAAQRKAANAGGGGKKEGTNPIRGAPRHVQLLVPEFCHRHALPATVWQKAVCLPSILYRLQHLLLAEELRSDIARETGMGIVDPPSRACFPALRCHTLPKLASLSRSTSPVNVREESTAHENEDPEVVKLTLNRPLGTDNQKTGPDLEALLADSPGDSDEEELDDTNIEEIEEEVDEESVDSFEASVGKLTFFPPHDDDDDLENQILYRPGPAMILQSLTLLAAGDFINMERLETIGDSFLKFAVTTYLYLKYPDAQEGNLSSFRSHVVENSNLYRLGCAKKLPGRIVGAAFEPQENWLPPCYVCNGDSASAEESSKLQAAQTHQFLSNKSIADCVEALVGCYLTERGERSALKLLQWFGVECLPPSDEMQPTGAPWKMSEERELTSVEKTEINRIYHANRYDKLEETIGYKFKNRRLLIEALTHSTCRDLHSNPSTDNISSSISFGNGGYERLEFLGDAVLDYTVTRVLFESTDGETTRELSPGGLTDLRSALVNNAVFGALAVTHCGLHAYLRGTAPYLTEGTSAFVRHSRDVARGNLDAYCLLAPDINAAAKLNNSENRTDNDAVRPSNEMEAEVPKALGDVFESLAGAVFLDSGLCLNTLWRIFFPLLRERIERYSTCVAKSPVRRLLEHYPERVKFEKPMVRPDGKIRLVVRVVGIGRYVGIGRTYRLAKSAAADLAYRRAKEASGNP</sequence>
<dbReference type="SUPFAM" id="SSF69065">
    <property type="entry name" value="RNase III domain-like"/>
    <property type="match status" value="2"/>
</dbReference>
<dbReference type="InterPro" id="IPR000999">
    <property type="entry name" value="RNase_III_dom"/>
</dbReference>
<dbReference type="GO" id="GO:0005524">
    <property type="term" value="F:ATP binding"/>
    <property type="evidence" value="ECO:0007669"/>
    <property type="project" value="UniProtKB-KW"/>
</dbReference>
<keyword evidence="4" id="KW-0378">Hydrolase</keyword>
<dbReference type="Pfam" id="PF00636">
    <property type="entry name" value="Ribonuclease_3"/>
    <property type="match status" value="2"/>
</dbReference>
<feature type="compositionally biased region" description="Basic and acidic residues" evidence="9">
    <location>
        <begin position="979"/>
        <end position="988"/>
    </location>
</feature>
<gene>
    <name evidence="13" type="ORF">WMSIL1_LOCUS4053</name>
</gene>
<dbReference type="GO" id="GO:0005634">
    <property type="term" value="C:nucleus"/>
    <property type="evidence" value="ECO:0007669"/>
    <property type="project" value="TreeGrafter"/>
</dbReference>
<evidence type="ECO:0000256" key="8">
    <source>
        <dbReference type="PROSITE-ProRule" id="PRU00657"/>
    </source>
</evidence>
<dbReference type="GO" id="GO:0005737">
    <property type="term" value="C:cytoplasm"/>
    <property type="evidence" value="ECO:0007669"/>
    <property type="project" value="TreeGrafter"/>
</dbReference>
<evidence type="ECO:0000259" key="12">
    <source>
        <dbReference type="PROSITE" id="PS51327"/>
    </source>
</evidence>
<dbReference type="InterPro" id="IPR048512">
    <property type="entry name" value="Dicer_platform"/>
</dbReference>
<keyword evidence="3" id="KW-0547">Nucleotide-binding</keyword>